<evidence type="ECO:0000313" key="2">
    <source>
        <dbReference type="EMBL" id="OKA09983.1"/>
    </source>
</evidence>
<comment type="caution">
    <text evidence="1">The sequence shown here is derived from an EMBL/GenBank/DDBJ whole genome shotgun (WGS) entry which is preliminary data.</text>
</comment>
<keyword evidence="4" id="KW-1185">Reference proteome</keyword>
<sequence>MCFAPYGFRATWHHLIVGADGPEGVDEGPLPLPRMVDELEEARFVWRAQVEDYVARRRREKAAGHRTPPRANRWRSWSGMLAYCPDFEKHPTDRLAVVVRRVIAAYDSGADPLVTCRACGQPLSADFPCLVCGVDPRPTANRPEFRTLLAHHRWRELWLRGRTRAAL</sequence>
<name>A0A154M532_9PSEU</name>
<dbReference type="EMBL" id="LOBU02000006">
    <property type="protein sequence ID" value="OKA09983.1"/>
    <property type="molecule type" value="Genomic_DNA"/>
</dbReference>
<dbReference type="Proteomes" id="UP000186883">
    <property type="component" value="Unassembled WGS sequence"/>
</dbReference>
<accession>A0A154M532</accession>
<gene>
    <name evidence="2" type="ORF">ATP06_0206455</name>
    <name evidence="1" type="ORF">AVL48_14960</name>
</gene>
<evidence type="ECO:0000313" key="1">
    <source>
        <dbReference type="EMBL" id="KZB79702.1"/>
    </source>
</evidence>
<proteinExistence type="predicted"/>
<evidence type="ECO:0000313" key="3">
    <source>
        <dbReference type="Proteomes" id="UP000076321"/>
    </source>
</evidence>
<dbReference type="AlphaFoldDB" id="A0A154M532"/>
<dbReference type="Proteomes" id="UP000076321">
    <property type="component" value="Unassembled WGS sequence"/>
</dbReference>
<dbReference type="EMBL" id="LQCI01000051">
    <property type="protein sequence ID" value="KZB79702.1"/>
    <property type="molecule type" value="Genomic_DNA"/>
</dbReference>
<organism evidence="1 3">
    <name type="scientific">Amycolatopsis regifaucium</name>
    <dbReference type="NCBI Taxonomy" id="546365"/>
    <lineage>
        <taxon>Bacteria</taxon>
        <taxon>Bacillati</taxon>
        <taxon>Actinomycetota</taxon>
        <taxon>Actinomycetes</taxon>
        <taxon>Pseudonocardiales</taxon>
        <taxon>Pseudonocardiaceae</taxon>
        <taxon>Amycolatopsis</taxon>
    </lineage>
</organism>
<protein>
    <submittedName>
        <fullName evidence="1">Uncharacterized protein</fullName>
    </submittedName>
</protein>
<evidence type="ECO:0000313" key="4">
    <source>
        <dbReference type="Proteomes" id="UP000186883"/>
    </source>
</evidence>
<reference evidence="1 3" key="1">
    <citation type="submission" date="2015-12" db="EMBL/GenBank/DDBJ databases">
        <title>Amycolatopsis regifaucium genome sequencing and assembly.</title>
        <authorList>
            <person name="Mayilraj S."/>
        </authorList>
    </citation>
    <scope>NUCLEOTIDE SEQUENCE [LARGE SCALE GENOMIC DNA]</scope>
    <source>
        <strain evidence="1 3">GY080</strain>
    </source>
</reference>
<reference evidence="2 4" key="2">
    <citation type="submission" date="2016-11" db="EMBL/GenBank/DDBJ databases">
        <title>Genome sequencing of Amycolatopsis regifaucium.</title>
        <authorList>
            <person name="Mayilraj S."/>
            <person name="Kaur N."/>
        </authorList>
    </citation>
    <scope>NUCLEOTIDE SEQUENCE [LARGE SCALE GENOMIC DNA]</scope>
    <source>
        <strain evidence="2 4">GY080</strain>
    </source>
</reference>